<evidence type="ECO:0000256" key="2">
    <source>
        <dbReference type="ARBA" id="ARBA00010226"/>
    </source>
</evidence>
<evidence type="ECO:0000256" key="4">
    <source>
        <dbReference type="ARBA" id="ARBA00022737"/>
    </source>
</evidence>
<keyword evidence="4" id="KW-0677">Repeat</keyword>
<dbReference type="AlphaFoldDB" id="A0A0M0JFL3"/>
<dbReference type="InterPro" id="IPR019775">
    <property type="entry name" value="WD40_repeat_CS"/>
</dbReference>
<dbReference type="GO" id="GO:0032040">
    <property type="term" value="C:small-subunit processome"/>
    <property type="evidence" value="ECO:0007669"/>
    <property type="project" value="TreeGrafter"/>
</dbReference>
<comment type="similarity">
    <text evidence="2">Belongs to the WD repeat PWP2 family.</text>
</comment>
<dbReference type="PROSITE" id="PS00678">
    <property type="entry name" value="WD_REPEATS_1"/>
    <property type="match status" value="1"/>
</dbReference>
<evidence type="ECO:0000313" key="10">
    <source>
        <dbReference type="Proteomes" id="UP000037460"/>
    </source>
</evidence>
<dbReference type="SUPFAM" id="SSF50978">
    <property type="entry name" value="WD40 repeat-like"/>
    <property type="match status" value="1"/>
</dbReference>
<dbReference type="PANTHER" id="PTHR19858">
    <property type="entry name" value="WD40 REPEAT PROTEIN"/>
    <property type="match status" value="1"/>
</dbReference>
<dbReference type="GO" id="GO:0000462">
    <property type="term" value="P:maturation of SSU-rRNA from tricistronic rRNA transcript (SSU-rRNA, 5.8S rRNA, LSU-rRNA)"/>
    <property type="evidence" value="ECO:0007669"/>
    <property type="project" value="TreeGrafter"/>
</dbReference>
<dbReference type="PANTHER" id="PTHR19858:SF0">
    <property type="entry name" value="PERIODIC TRYPTOPHAN PROTEIN 2 HOMOLOG"/>
    <property type="match status" value="1"/>
</dbReference>
<feature type="repeat" description="WD" evidence="6">
    <location>
        <begin position="438"/>
        <end position="463"/>
    </location>
</feature>
<dbReference type="Pfam" id="PF00400">
    <property type="entry name" value="WD40"/>
    <property type="match status" value="6"/>
</dbReference>
<dbReference type="CDD" id="cd00200">
    <property type="entry name" value="WD40"/>
    <property type="match status" value="1"/>
</dbReference>
<accession>A0A0M0JFL3</accession>
<keyword evidence="3 6" id="KW-0853">WD repeat</keyword>
<feature type="compositionally biased region" description="Gly residues" evidence="7">
    <location>
        <begin position="352"/>
        <end position="361"/>
    </location>
</feature>
<evidence type="ECO:0000313" key="9">
    <source>
        <dbReference type="EMBL" id="KOO25157.1"/>
    </source>
</evidence>
<dbReference type="InterPro" id="IPR011047">
    <property type="entry name" value="Quinoprotein_ADH-like_sf"/>
</dbReference>
<reference evidence="10" key="1">
    <citation type="journal article" date="2015" name="PLoS Genet.">
        <title>Genome Sequence and Transcriptome Analyses of Chrysochromulina tobin: Metabolic Tools for Enhanced Algal Fitness in the Prominent Order Prymnesiales (Haptophyceae).</title>
        <authorList>
            <person name="Hovde B.T."/>
            <person name="Deodato C.R."/>
            <person name="Hunsperger H.M."/>
            <person name="Ryken S.A."/>
            <person name="Yost W."/>
            <person name="Jha R.K."/>
            <person name="Patterson J."/>
            <person name="Monnat R.J. Jr."/>
            <person name="Barlow S.B."/>
            <person name="Starkenburg S.R."/>
            <person name="Cattolico R.A."/>
        </authorList>
    </citation>
    <scope>NUCLEOTIDE SEQUENCE</scope>
    <source>
        <strain evidence="10">CCMP291</strain>
    </source>
</reference>
<evidence type="ECO:0000256" key="3">
    <source>
        <dbReference type="ARBA" id="ARBA00022574"/>
    </source>
</evidence>
<dbReference type="Proteomes" id="UP000037460">
    <property type="component" value="Unassembled WGS sequence"/>
</dbReference>
<evidence type="ECO:0000256" key="7">
    <source>
        <dbReference type="SAM" id="MobiDB-lite"/>
    </source>
</evidence>
<gene>
    <name evidence="9" type="ORF">Ctob_008666</name>
</gene>
<evidence type="ECO:0000256" key="6">
    <source>
        <dbReference type="PROSITE-ProRule" id="PRU00221"/>
    </source>
</evidence>
<name>A0A0M0JFL3_9EUKA</name>
<dbReference type="InterPro" id="IPR011659">
    <property type="entry name" value="WD40"/>
</dbReference>
<dbReference type="Pfam" id="PF04003">
    <property type="entry name" value="Utp12"/>
    <property type="match status" value="1"/>
</dbReference>
<dbReference type="EMBL" id="JWZX01003013">
    <property type="protein sequence ID" value="KOO25157.1"/>
    <property type="molecule type" value="Genomic_DNA"/>
</dbReference>
<dbReference type="OrthoDB" id="3142434at2759"/>
<dbReference type="SMART" id="SM00320">
    <property type="entry name" value="WD40"/>
    <property type="match status" value="11"/>
</dbReference>
<dbReference type="InterPro" id="IPR027145">
    <property type="entry name" value="PWP2"/>
</dbReference>
<feature type="repeat" description="WD" evidence="6">
    <location>
        <begin position="176"/>
        <end position="206"/>
    </location>
</feature>
<comment type="subcellular location">
    <subcellularLocation>
        <location evidence="1">Nucleus</location>
        <location evidence="1">Nucleolus</location>
    </subcellularLocation>
</comment>
<dbReference type="Gene3D" id="2.130.10.10">
    <property type="entry name" value="YVTN repeat-like/Quinoprotein amine dehydrogenase"/>
    <property type="match status" value="3"/>
</dbReference>
<feature type="region of interest" description="Disordered" evidence="7">
    <location>
        <begin position="351"/>
        <end position="371"/>
    </location>
</feature>
<feature type="repeat" description="WD" evidence="6">
    <location>
        <begin position="220"/>
        <end position="253"/>
    </location>
</feature>
<feature type="repeat" description="WD" evidence="6">
    <location>
        <begin position="604"/>
        <end position="645"/>
    </location>
</feature>
<dbReference type="GO" id="GO:0034388">
    <property type="term" value="C:Pwp2p-containing subcomplex of 90S preribosome"/>
    <property type="evidence" value="ECO:0007669"/>
    <property type="project" value="TreeGrafter"/>
</dbReference>
<dbReference type="GO" id="GO:0000028">
    <property type="term" value="P:ribosomal small subunit assembly"/>
    <property type="evidence" value="ECO:0007669"/>
    <property type="project" value="TreeGrafter"/>
</dbReference>
<dbReference type="InterPro" id="IPR015943">
    <property type="entry name" value="WD40/YVTN_repeat-like_dom_sf"/>
</dbReference>
<keyword evidence="10" id="KW-1185">Reference proteome</keyword>
<sequence length="981" mass="104697">MLKTASAATKRAARFGIVWRRAAHDAATASGPRPCMTRLNFQFSNLLGTVYRQGNLVFSPDGSTLYSAVGNRVSGFDLVRSQSFTFPFEARRNITRLALSPDGAILLAIDDEGHLLMANVVRRVVIHHLNLKKPIADARFSPDGKWVAFAVGRLVQVWATPALERSFTPFALHKTLGGAGDDILCLAWSPDSLFLASGGKDMSVRVHSVHKLPGYAPPACTGHRSSVRACFFGPDGDTLYAVTRDGALSVWEVVSRPDAEPKDVMAFRQAAVAEGGAGRGEARIGTWWQLSNRHYFDKDHARVTSAVLHAPTQVLILGFQTGVFALYELPGGGRADAATLIPDADTDAATGTAGGTAGGRSAGSSQLSGGALDQHARGGRLVEIHALSISEARVDACAVSPTGEWLAFGCAALGQLLVWEWQSESYVLKQQGHYFAEVNALAYSPGGTVIATAGGDAKVKLWSPSSGFCFVTFTEHSAPVTDVAFVPHGRALVSASLDGTVRAFDMMRYRNFQTFVSPTPAQFGCVAVEPSGEMVCAGSRDSLEIYVWSVQTAQLLETLKGHDGPISCLAFGGDASGAAFLASGSWDKTVRVWDFLSQKTAVDVLEHGSDVTSLAFSPNGATLAVCTLDGQIAIWDAKEATQTGTIEGRKDVSGGRSSLSKASKRNDTTCFHTIAFSADGSAVLAGGNSKYVCLYDVGEKQLLRKYALSNNVSLDGVRTHLDSRTISEAGPDADLLLSDDSDDAAGLPPPPKGLLRRSERITKLAIRASAVRFAPDGRSWAAASTEGLLVYAVDDALQFDPTGLELETTPAAVGAALARGEHGRALPMALCLNEEVLIRGVWQATPPEAIELVASALPPPYLQRLLGFLGAELESSRHLHAILLWVHQLLASHSQRLRDQRALYEVPLRAIHKGVCNRYDELSKTCHSNQFALDFLLDQMEYSTAAAATRESKAVVAPSKPAAAPDGHEAKRARKLVTVRI</sequence>
<dbReference type="InterPro" id="IPR007148">
    <property type="entry name" value="SSU_processome_Utp12"/>
</dbReference>
<feature type="compositionally biased region" description="Low complexity" evidence="7">
    <location>
        <begin position="362"/>
        <end position="371"/>
    </location>
</feature>
<feature type="repeat" description="WD" evidence="6">
    <location>
        <begin position="473"/>
        <end position="514"/>
    </location>
</feature>
<evidence type="ECO:0000259" key="8">
    <source>
        <dbReference type="Pfam" id="PF04003"/>
    </source>
</evidence>
<dbReference type="Pfam" id="PF07676">
    <property type="entry name" value="PD40"/>
    <property type="match status" value="1"/>
</dbReference>
<dbReference type="PROSITE" id="PS50294">
    <property type="entry name" value="WD_REPEATS_REGION"/>
    <property type="match status" value="4"/>
</dbReference>
<evidence type="ECO:0000256" key="5">
    <source>
        <dbReference type="ARBA" id="ARBA00023242"/>
    </source>
</evidence>
<protein>
    <submittedName>
        <fullName evidence="9">Periodic tryptophan protein 2</fullName>
    </submittedName>
</protein>
<dbReference type="PROSITE" id="PS50082">
    <property type="entry name" value="WD_REPEATS_2"/>
    <property type="match status" value="6"/>
</dbReference>
<comment type="caution">
    <text evidence="9">The sequence shown here is derived from an EMBL/GenBank/DDBJ whole genome shotgun (WGS) entry which is preliminary data.</text>
</comment>
<dbReference type="SUPFAM" id="SSF50998">
    <property type="entry name" value="Quinoprotein alcohol dehydrogenase-like"/>
    <property type="match status" value="1"/>
</dbReference>
<proteinExistence type="inferred from homology"/>
<keyword evidence="5" id="KW-0539">Nucleus</keyword>
<organism evidence="9 10">
    <name type="scientific">Chrysochromulina tobinii</name>
    <dbReference type="NCBI Taxonomy" id="1460289"/>
    <lineage>
        <taxon>Eukaryota</taxon>
        <taxon>Haptista</taxon>
        <taxon>Haptophyta</taxon>
        <taxon>Prymnesiophyceae</taxon>
        <taxon>Prymnesiales</taxon>
        <taxon>Chrysochromulinaceae</taxon>
        <taxon>Chrysochromulina</taxon>
    </lineage>
</organism>
<evidence type="ECO:0000256" key="1">
    <source>
        <dbReference type="ARBA" id="ARBA00004604"/>
    </source>
</evidence>
<dbReference type="InterPro" id="IPR001680">
    <property type="entry name" value="WD40_rpt"/>
</dbReference>
<feature type="repeat" description="WD" evidence="6">
    <location>
        <begin position="559"/>
        <end position="603"/>
    </location>
</feature>
<dbReference type="InterPro" id="IPR036322">
    <property type="entry name" value="WD40_repeat_dom_sf"/>
</dbReference>
<feature type="domain" description="Small-subunit processome Utp12" evidence="8">
    <location>
        <begin position="833"/>
        <end position="937"/>
    </location>
</feature>